<evidence type="ECO:0000313" key="2">
    <source>
        <dbReference type="EMBL" id="CAF3591186.1"/>
    </source>
</evidence>
<evidence type="ECO:0000256" key="1">
    <source>
        <dbReference type="SAM" id="MobiDB-lite"/>
    </source>
</evidence>
<comment type="caution">
    <text evidence="2">The sequence shown here is derived from an EMBL/GenBank/DDBJ whole genome shotgun (WGS) entry which is preliminary data.</text>
</comment>
<dbReference type="Proteomes" id="UP000663865">
    <property type="component" value="Unassembled WGS sequence"/>
</dbReference>
<protein>
    <submittedName>
        <fullName evidence="2">Uncharacterized protein</fullName>
    </submittedName>
</protein>
<accession>A0A818MKX4</accession>
<evidence type="ECO:0000313" key="4">
    <source>
        <dbReference type="Proteomes" id="UP000663865"/>
    </source>
</evidence>
<proteinExistence type="predicted"/>
<dbReference type="EMBL" id="CAJOBS010001663">
    <property type="protein sequence ID" value="CAF4750814.1"/>
    <property type="molecule type" value="Genomic_DNA"/>
</dbReference>
<dbReference type="EMBL" id="CAJNYV010003596">
    <property type="protein sequence ID" value="CAF3591186.1"/>
    <property type="molecule type" value="Genomic_DNA"/>
</dbReference>
<dbReference type="Proteomes" id="UP000663838">
    <property type="component" value="Unassembled WGS sequence"/>
</dbReference>
<feature type="region of interest" description="Disordered" evidence="1">
    <location>
        <begin position="27"/>
        <end position="51"/>
    </location>
</feature>
<gene>
    <name evidence="2" type="ORF">KIK155_LOCUS20451</name>
    <name evidence="3" type="ORF">TOA249_LOCUS20355</name>
</gene>
<sequence length="303" mass="34861">MHRKPQREKHSKLISYAFLRKRTIESDNCSGSSEASVDSEANDSSRERSRQFKQEITNSDLSVLFELCKAKCPLKYLSVLLYMALRKFAVNWKDCDIFLKEIGAMSAETAHKWAEVFISNDLDEFDCENRGGKYSAEFNDFFPQIEDAAKQYTLERCSEKSASFAVMDLAKLIDETFYETTNLIKGFQGNSKILHCYFQSGPDQGKSKGLLVIAKGLEIKMSPIIKLPELQNLLADHPAFKKVTRLEQLVEKYGIPIKFCPKFHCELNCIEGLWCSQKMFIRRNTDQTYNTMLKMIAESHDNF</sequence>
<reference evidence="2" key="1">
    <citation type="submission" date="2021-02" db="EMBL/GenBank/DDBJ databases">
        <authorList>
            <person name="Nowell W R."/>
        </authorList>
    </citation>
    <scope>NUCLEOTIDE SEQUENCE</scope>
</reference>
<dbReference type="AlphaFoldDB" id="A0A818MKX4"/>
<evidence type="ECO:0000313" key="3">
    <source>
        <dbReference type="EMBL" id="CAF4750814.1"/>
    </source>
</evidence>
<name>A0A818MKX4_9BILA</name>
<organism evidence="2 4">
    <name type="scientific">Rotaria socialis</name>
    <dbReference type="NCBI Taxonomy" id="392032"/>
    <lineage>
        <taxon>Eukaryota</taxon>
        <taxon>Metazoa</taxon>
        <taxon>Spiralia</taxon>
        <taxon>Gnathifera</taxon>
        <taxon>Rotifera</taxon>
        <taxon>Eurotatoria</taxon>
        <taxon>Bdelloidea</taxon>
        <taxon>Philodinida</taxon>
        <taxon>Philodinidae</taxon>
        <taxon>Rotaria</taxon>
    </lineage>
</organism>
<feature type="compositionally biased region" description="Polar residues" evidence="1">
    <location>
        <begin position="27"/>
        <end position="36"/>
    </location>
</feature>